<dbReference type="GO" id="GO:0003700">
    <property type="term" value="F:DNA-binding transcription factor activity"/>
    <property type="evidence" value="ECO:0007669"/>
    <property type="project" value="InterPro"/>
</dbReference>
<keyword evidence="2" id="KW-0238">DNA-binding</keyword>
<dbReference type="Pfam" id="PF00392">
    <property type="entry name" value="GntR"/>
    <property type="match status" value="1"/>
</dbReference>
<gene>
    <name evidence="5" type="ORF">GCM10008170_05310</name>
</gene>
<feature type="domain" description="HTH gntR-type" evidence="4">
    <location>
        <begin position="24"/>
        <end position="90"/>
    </location>
</feature>
<dbReference type="PROSITE" id="PS50949">
    <property type="entry name" value="HTH_GNTR"/>
    <property type="match status" value="1"/>
</dbReference>
<dbReference type="InterPro" id="IPR036390">
    <property type="entry name" value="WH_DNA-bd_sf"/>
</dbReference>
<reference evidence="5" key="2">
    <citation type="submission" date="2023-01" db="EMBL/GenBank/DDBJ databases">
        <authorList>
            <person name="Sun Q."/>
            <person name="Evtushenko L."/>
        </authorList>
    </citation>
    <scope>NUCLEOTIDE SEQUENCE</scope>
    <source>
        <strain evidence="5">VKM B-1606</strain>
    </source>
</reference>
<proteinExistence type="predicted"/>
<dbReference type="EMBL" id="BSFF01000001">
    <property type="protein sequence ID" value="GLK54512.1"/>
    <property type="molecule type" value="Genomic_DNA"/>
</dbReference>
<dbReference type="InterPro" id="IPR036388">
    <property type="entry name" value="WH-like_DNA-bd_sf"/>
</dbReference>
<dbReference type="InterPro" id="IPR008920">
    <property type="entry name" value="TF_FadR/GntR_C"/>
</dbReference>
<dbReference type="SUPFAM" id="SSF46785">
    <property type="entry name" value="Winged helix' DNA-binding domain"/>
    <property type="match status" value="1"/>
</dbReference>
<dbReference type="Pfam" id="PF07729">
    <property type="entry name" value="FCD"/>
    <property type="match status" value="1"/>
</dbReference>
<accession>A0A9W6IQ71</accession>
<dbReference type="InterPro" id="IPR011711">
    <property type="entry name" value="GntR_C"/>
</dbReference>
<keyword evidence="1" id="KW-0805">Transcription regulation</keyword>
<dbReference type="Gene3D" id="1.20.120.530">
    <property type="entry name" value="GntR ligand-binding domain-like"/>
    <property type="match status" value="1"/>
</dbReference>
<dbReference type="GO" id="GO:0003677">
    <property type="term" value="F:DNA binding"/>
    <property type="evidence" value="ECO:0007669"/>
    <property type="project" value="UniProtKB-KW"/>
</dbReference>
<evidence type="ECO:0000313" key="6">
    <source>
        <dbReference type="Proteomes" id="UP001143400"/>
    </source>
</evidence>
<sequence length="258" mass="28262">MIFCMDTCIQGSMQKIPSRADAAPTRYEQAYETIREMIVSGRLRGGDMISEVKLAEELEISRTPVREAVKRLVANGLVESTPRGLRVFRPKPQDVAEVYFLRAAIEGAMIRAACGRISPDEISALRKIHTRTLEANGRDDIASLVALNGEFHSVIAAVAGSVRAENTLMALDPLVATYRRLSLLAPGHRAASIDEHGRLIDLLDARDGEKAEALMRAHIARAGRRITDAVLQIDQGQDDGEALRQLANLNGLDTEQAR</sequence>
<dbReference type="InterPro" id="IPR000524">
    <property type="entry name" value="Tscrpt_reg_HTH_GntR"/>
</dbReference>
<dbReference type="PANTHER" id="PTHR43537">
    <property type="entry name" value="TRANSCRIPTIONAL REGULATOR, GNTR FAMILY"/>
    <property type="match status" value="1"/>
</dbReference>
<keyword evidence="3" id="KW-0804">Transcription</keyword>
<evidence type="ECO:0000256" key="3">
    <source>
        <dbReference type="ARBA" id="ARBA00023163"/>
    </source>
</evidence>
<dbReference type="CDD" id="cd07377">
    <property type="entry name" value="WHTH_GntR"/>
    <property type="match status" value="1"/>
</dbReference>
<comment type="caution">
    <text evidence="5">The sequence shown here is derived from an EMBL/GenBank/DDBJ whole genome shotgun (WGS) entry which is preliminary data.</text>
</comment>
<evidence type="ECO:0000256" key="1">
    <source>
        <dbReference type="ARBA" id="ARBA00023015"/>
    </source>
</evidence>
<dbReference type="SMART" id="SM00345">
    <property type="entry name" value="HTH_GNTR"/>
    <property type="match status" value="1"/>
</dbReference>
<evidence type="ECO:0000259" key="4">
    <source>
        <dbReference type="PROSITE" id="PS50949"/>
    </source>
</evidence>
<dbReference type="PRINTS" id="PR00035">
    <property type="entry name" value="HTHGNTR"/>
</dbReference>
<dbReference type="SUPFAM" id="SSF48008">
    <property type="entry name" value="GntR ligand-binding domain-like"/>
    <property type="match status" value="1"/>
</dbReference>
<organism evidence="5 6">
    <name type="scientific">Methylopila capsulata</name>
    <dbReference type="NCBI Taxonomy" id="61654"/>
    <lineage>
        <taxon>Bacteria</taxon>
        <taxon>Pseudomonadati</taxon>
        <taxon>Pseudomonadota</taxon>
        <taxon>Alphaproteobacteria</taxon>
        <taxon>Hyphomicrobiales</taxon>
        <taxon>Methylopilaceae</taxon>
        <taxon>Methylopila</taxon>
    </lineage>
</organism>
<dbReference type="PANTHER" id="PTHR43537:SF49">
    <property type="entry name" value="TRANSCRIPTIONAL REGULATORY PROTEIN"/>
    <property type="match status" value="1"/>
</dbReference>
<dbReference type="SMART" id="SM00895">
    <property type="entry name" value="FCD"/>
    <property type="match status" value="1"/>
</dbReference>
<evidence type="ECO:0000256" key="2">
    <source>
        <dbReference type="ARBA" id="ARBA00023125"/>
    </source>
</evidence>
<reference evidence="5" key="1">
    <citation type="journal article" date="2014" name="Int. J. Syst. Evol. Microbiol.">
        <title>Complete genome sequence of Corynebacterium casei LMG S-19264T (=DSM 44701T), isolated from a smear-ripened cheese.</title>
        <authorList>
            <consortium name="US DOE Joint Genome Institute (JGI-PGF)"/>
            <person name="Walter F."/>
            <person name="Albersmeier A."/>
            <person name="Kalinowski J."/>
            <person name="Ruckert C."/>
        </authorList>
    </citation>
    <scope>NUCLEOTIDE SEQUENCE</scope>
    <source>
        <strain evidence="5">VKM B-1606</strain>
    </source>
</reference>
<dbReference type="Proteomes" id="UP001143400">
    <property type="component" value="Unassembled WGS sequence"/>
</dbReference>
<protein>
    <submittedName>
        <fullName evidence="5">GntR family transcriptional regulator</fullName>
    </submittedName>
</protein>
<name>A0A9W6IQ71_9HYPH</name>
<evidence type="ECO:0000313" key="5">
    <source>
        <dbReference type="EMBL" id="GLK54512.1"/>
    </source>
</evidence>
<dbReference type="Gene3D" id="1.10.10.10">
    <property type="entry name" value="Winged helix-like DNA-binding domain superfamily/Winged helix DNA-binding domain"/>
    <property type="match status" value="1"/>
</dbReference>
<dbReference type="AlphaFoldDB" id="A0A9W6IQ71"/>